<sequence>MLRPFFFSDKGCRRRLRFTRPCGAWPCDFSTLWPPRRVRAVPCLHLSRAGGDARVRFAVAVTRSLLPVCRDFPVVHPLRFRGLTLQLPPAVCVRLRLPLRPVHPRLIARLPAVYVGTWRKYNGGSIAGRWFDLTSFDDERGFFEACRELHQDEADPELMFQDYEGFPGNMASECHINWAYVEGFRQARDEGCEEAYRLWVDDTGETDFDRFRDAWLGTADSEEAFAIEFVNDSGMLAGIPDEIARYFDYEAYARDLFLDSLTFIDGHVFCR</sequence>
<organism evidence="1 2">
    <name type="scientific">Escherichia coli</name>
    <dbReference type="NCBI Taxonomy" id="562"/>
    <lineage>
        <taxon>Bacteria</taxon>
        <taxon>Pseudomonadati</taxon>
        <taxon>Pseudomonadota</taxon>
        <taxon>Gammaproteobacteria</taxon>
        <taxon>Enterobacterales</taxon>
        <taxon>Enterobacteriaceae</taxon>
        <taxon>Escherichia</taxon>
    </lineage>
</organism>
<evidence type="ECO:0000313" key="1">
    <source>
        <dbReference type="EMBL" id="MUM75856.1"/>
    </source>
</evidence>
<protein>
    <submittedName>
        <fullName evidence="1">DUF1472 domain-containing protein</fullName>
    </submittedName>
</protein>
<dbReference type="EMBL" id="WOET01000061">
    <property type="protein sequence ID" value="MUM75856.1"/>
    <property type="molecule type" value="Genomic_DNA"/>
</dbReference>
<dbReference type="InterPro" id="IPR041895">
    <property type="entry name" value="ArdA_dom1"/>
</dbReference>
<dbReference type="Gene3D" id="3.10.20.480">
    <property type="entry name" value="Antirestriction protein ArdA, domain 1"/>
    <property type="match status" value="1"/>
</dbReference>
<dbReference type="InterPro" id="IPR041893">
    <property type="entry name" value="ArdA_dom3"/>
</dbReference>
<reference evidence="1 2" key="1">
    <citation type="submission" date="2019-11" db="EMBL/GenBank/DDBJ databases">
        <title>Whole genome sequence analysis of environmental Escherichia coli from the feces of straw-necked ibis (Threskiornis spinicollis) nesting on inland wetlands.</title>
        <authorList>
            <person name="Wyrsch E.R."/>
            <person name="Roy Chowdhury P."/>
            <person name="Wallis L."/>
            <person name="Cummins M.L."/>
            <person name="Zingali T."/>
            <person name="Brandis K.J."/>
            <person name="Djordjevic S.P."/>
        </authorList>
    </citation>
    <scope>NUCLEOTIDE SEQUENCE [LARGE SCALE GENOMIC DNA]</scope>
    <source>
        <strain evidence="1 2">IBS12</strain>
    </source>
</reference>
<dbReference type="AlphaFoldDB" id="A0AAJ2YB67"/>
<dbReference type="AntiFam" id="ANF00259">
    <property type="entry name" value="Protein of unknown function (DUF1472)"/>
</dbReference>
<gene>
    <name evidence="1" type="ORF">GNZ05_27500</name>
</gene>
<dbReference type="InterPro" id="IPR009899">
    <property type="entry name" value="ArdA"/>
</dbReference>
<proteinExistence type="predicted"/>
<dbReference type="Gene3D" id="1.10.10.1190">
    <property type="entry name" value="Antirestriction protein ArdA, domain 3"/>
    <property type="match status" value="1"/>
</dbReference>
<evidence type="ECO:0000313" key="2">
    <source>
        <dbReference type="Proteomes" id="UP000490727"/>
    </source>
</evidence>
<comment type="caution">
    <text evidence="1">The sequence shown here is derived from an EMBL/GenBank/DDBJ whole genome shotgun (WGS) entry which is preliminary data.</text>
</comment>
<dbReference type="Pfam" id="PF07275">
    <property type="entry name" value="ArdA"/>
    <property type="match status" value="1"/>
</dbReference>
<accession>A0AAJ2YB67</accession>
<dbReference type="Proteomes" id="UP000490727">
    <property type="component" value="Unassembled WGS sequence"/>
</dbReference>
<name>A0AAJ2YB67_ECOLX</name>